<dbReference type="InterPro" id="IPR012340">
    <property type="entry name" value="NA-bd_OB-fold"/>
</dbReference>
<dbReference type="PANTHER" id="PTHR10602:SF0">
    <property type="entry name" value="EUKARYOTIC TRANSLATION INITIATION FACTOR 2 SUBUNIT 1"/>
    <property type="match status" value="1"/>
</dbReference>
<name>A0A6C0DAZ4_9ZZZZ</name>
<dbReference type="PANTHER" id="PTHR10602">
    <property type="entry name" value="EUKARYOTIC TRANSLATION INITIATION FACTOR 2 SUBUNIT 1"/>
    <property type="match status" value="1"/>
</dbReference>
<dbReference type="AlphaFoldDB" id="A0A6C0DAZ4"/>
<organism evidence="2">
    <name type="scientific">viral metagenome</name>
    <dbReference type="NCBI Taxonomy" id="1070528"/>
    <lineage>
        <taxon>unclassified sequences</taxon>
        <taxon>metagenomes</taxon>
        <taxon>organismal metagenomes</taxon>
    </lineage>
</organism>
<dbReference type="InterPro" id="IPR011488">
    <property type="entry name" value="TIF_2_asu"/>
</dbReference>
<dbReference type="GO" id="GO:0005850">
    <property type="term" value="C:eukaryotic translation initiation factor 2 complex"/>
    <property type="evidence" value="ECO:0007669"/>
    <property type="project" value="TreeGrafter"/>
</dbReference>
<dbReference type="GO" id="GO:0043022">
    <property type="term" value="F:ribosome binding"/>
    <property type="evidence" value="ECO:0007669"/>
    <property type="project" value="TreeGrafter"/>
</dbReference>
<sequence>MEIPIYHNQYPKIFENVLVTFTTRNDTHIEADLIDYNMKGMMSYNDATKKKKVYSWSKLVPLGKPMVARVEQVFVESNYVQLSIAYFYNNKANEEEINKALMKPFADNKVTITIIKKLTYENKLDFNEFWKNIIYKLDEIRKEYDPPDSLYEALNNNIDKVNELIRINYENHETIINTLHNLLNNKINKIETKFGLISNNGIQKTKDLLICICTDSKWQYTLKYHTAPYYILESSSETSTAADHESFINLLQSKCSEYNVFTKIDYTAKVI</sequence>
<dbReference type="GO" id="GO:0003743">
    <property type="term" value="F:translation initiation factor activity"/>
    <property type="evidence" value="ECO:0007669"/>
    <property type="project" value="InterPro"/>
</dbReference>
<dbReference type="GO" id="GO:0003723">
    <property type="term" value="F:RNA binding"/>
    <property type="evidence" value="ECO:0007669"/>
    <property type="project" value="InterPro"/>
</dbReference>
<evidence type="ECO:0000256" key="1">
    <source>
        <dbReference type="ARBA" id="ARBA00022917"/>
    </source>
</evidence>
<dbReference type="EMBL" id="MN739566">
    <property type="protein sequence ID" value="QHT13344.1"/>
    <property type="molecule type" value="Genomic_DNA"/>
</dbReference>
<keyword evidence="1" id="KW-0648">Protein biosynthesis</keyword>
<dbReference type="Gene3D" id="2.40.50.140">
    <property type="entry name" value="Nucleic acid-binding proteins"/>
    <property type="match status" value="1"/>
</dbReference>
<evidence type="ECO:0000313" key="2">
    <source>
        <dbReference type="EMBL" id="QHT13344.1"/>
    </source>
</evidence>
<reference evidence="2" key="1">
    <citation type="journal article" date="2020" name="Nature">
        <title>Giant virus diversity and host interactions through global metagenomics.</title>
        <authorList>
            <person name="Schulz F."/>
            <person name="Roux S."/>
            <person name="Paez-Espino D."/>
            <person name="Jungbluth S."/>
            <person name="Walsh D.A."/>
            <person name="Denef V.J."/>
            <person name="McMahon K.D."/>
            <person name="Konstantinidis K.T."/>
            <person name="Eloe-Fadrosh E.A."/>
            <person name="Kyrpides N.C."/>
            <person name="Woyke T."/>
        </authorList>
    </citation>
    <scope>NUCLEOTIDE SEQUENCE</scope>
    <source>
        <strain evidence="2">GVMAG-M-3300023174-131</strain>
    </source>
</reference>
<proteinExistence type="predicted"/>
<evidence type="ECO:0008006" key="3">
    <source>
        <dbReference type="Google" id="ProtNLM"/>
    </source>
</evidence>
<dbReference type="GO" id="GO:0033290">
    <property type="term" value="C:eukaryotic 48S preinitiation complex"/>
    <property type="evidence" value="ECO:0007669"/>
    <property type="project" value="TreeGrafter"/>
</dbReference>
<accession>A0A6C0DAZ4</accession>
<protein>
    <recommendedName>
        <fullName evidence="3">S1 motif domain-containing protein</fullName>
    </recommendedName>
</protein>